<feature type="signal peptide" evidence="9">
    <location>
        <begin position="1"/>
        <end position="21"/>
    </location>
</feature>
<evidence type="ECO:0000256" key="9">
    <source>
        <dbReference type="SAM" id="SignalP"/>
    </source>
</evidence>
<keyword evidence="2" id="KW-0813">Transport</keyword>
<keyword evidence="4" id="KW-0574">Periplasm</keyword>
<proteinExistence type="predicted"/>
<dbReference type="PRINTS" id="PR00156">
    <property type="entry name" value="COPPERBLUE"/>
</dbReference>
<keyword evidence="5" id="KW-0249">Electron transport</keyword>
<feature type="binding site" evidence="8">
    <location>
        <position position="109"/>
    </location>
    <ligand>
        <name>Cu cation</name>
        <dbReference type="ChEBI" id="CHEBI:23378"/>
    </ligand>
</feature>
<evidence type="ECO:0000256" key="6">
    <source>
        <dbReference type="ARBA" id="ARBA00023008"/>
    </source>
</evidence>
<feature type="binding site" evidence="8">
    <location>
        <position position="104"/>
    </location>
    <ligand>
        <name>Cu cation</name>
        <dbReference type="ChEBI" id="CHEBI:23378"/>
    </ligand>
</feature>
<dbReference type="Gene3D" id="2.60.40.420">
    <property type="entry name" value="Cupredoxins - blue copper proteins"/>
    <property type="match status" value="1"/>
</dbReference>
<dbReference type="AlphaFoldDB" id="A0A2L0HCR3"/>
<organism evidence="11 12">
    <name type="scientific">Rhizobium fredii</name>
    <name type="common">Sinorhizobium fredii</name>
    <dbReference type="NCBI Taxonomy" id="380"/>
    <lineage>
        <taxon>Bacteria</taxon>
        <taxon>Pseudomonadati</taxon>
        <taxon>Pseudomonadota</taxon>
        <taxon>Alphaproteobacteria</taxon>
        <taxon>Hyphomicrobiales</taxon>
        <taxon>Rhizobiaceae</taxon>
        <taxon>Sinorhizobium/Ensifer group</taxon>
        <taxon>Sinorhizobium</taxon>
    </lineage>
</organism>
<evidence type="ECO:0000256" key="5">
    <source>
        <dbReference type="ARBA" id="ARBA00022982"/>
    </source>
</evidence>
<comment type="subcellular location">
    <subcellularLocation>
        <location evidence="1">Periplasm</location>
    </subcellularLocation>
</comment>
<sequence length="151" mass="16515">MINLTRRLLFALIVISMPAMASAETGEVKMLNRGEKVSMVFEPDFLALQPADSVKYIAANKSHNAATIDGMLPDGHPGFKGKINEEIVVTFDRPGFYGIKCSPHYGMGMVMLIKVGDVELPQNYRAIEAPARAMPRFEALFAQAEAELAGK</sequence>
<dbReference type="InterPro" id="IPR008972">
    <property type="entry name" value="Cupredoxin"/>
</dbReference>
<dbReference type="SUPFAM" id="SSF49503">
    <property type="entry name" value="Cupredoxins"/>
    <property type="match status" value="1"/>
</dbReference>
<dbReference type="CDD" id="cd04218">
    <property type="entry name" value="Pseudoazurin"/>
    <property type="match status" value="1"/>
</dbReference>
<protein>
    <recommendedName>
        <fullName evidence="7">Pseudoazurin</fullName>
    </recommendedName>
</protein>
<dbReference type="NCBIfam" id="TIGR02375">
    <property type="entry name" value="pseudoazurin"/>
    <property type="match status" value="1"/>
</dbReference>
<dbReference type="InterPro" id="IPR002386">
    <property type="entry name" value="Amicyanin/Pseudoazurin"/>
</dbReference>
<keyword evidence="3 8" id="KW-0479">Metal-binding</keyword>
<gene>
    <name evidence="11" type="ORF">NXT3_PC00053</name>
</gene>
<dbReference type="Pfam" id="PF00127">
    <property type="entry name" value="Copper-bind"/>
    <property type="match status" value="1"/>
</dbReference>
<reference evidence="11 12" key="1">
    <citation type="submission" date="2017-10" db="EMBL/GenBank/DDBJ databases">
        <title>Analysis of the genome sequences of Rhizobium populations associated to common bean (phaseolus vulgaris).</title>
        <authorList>
            <person name="Bustos P."/>
            <person name="Santamaria R.I."/>
            <person name="Miranda-Sanchez F."/>
            <person name="Perez-Carrascal O."/>
            <person name="Juarez S."/>
            <person name="Lozano L."/>
            <person name="Martinez-Flores I."/>
            <person name="Vinuesa P."/>
            <person name="Martinez-Romero E."/>
            <person name="Cevallos M.A."/>
            <person name="Romero D."/>
            <person name="Davila G."/>
            <person name="Gonzalez V."/>
        </authorList>
    </citation>
    <scope>NUCLEOTIDE SEQUENCE [LARGE SCALE GENOMIC DNA]</scope>
    <source>
        <strain evidence="11 12">NXT3</strain>
        <plasmid evidence="12">Plasmid psfrenxt3c</plasmid>
    </source>
</reference>
<evidence type="ECO:0000256" key="2">
    <source>
        <dbReference type="ARBA" id="ARBA00022448"/>
    </source>
</evidence>
<geneLocation type="plasmid" evidence="12">
    <name>psfrenxt3c</name>
</geneLocation>
<keyword evidence="11" id="KW-0614">Plasmid</keyword>
<accession>A0A2L0HCR3</accession>
<dbReference type="PRINTS" id="PR00155">
    <property type="entry name" value="AMICYANIN"/>
</dbReference>
<keyword evidence="9" id="KW-0732">Signal</keyword>
<dbReference type="InterPro" id="IPR001235">
    <property type="entry name" value="Copper_blue_Plastocyanin"/>
</dbReference>
<feature type="binding site" evidence="8">
    <location>
        <position position="101"/>
    </location>
    <ligand>
        <name>Cu cation</name>
        <dbReference type="ChEBI" id="CHEBI:23378"/>
    </ligand>
</feature>
<feature type="binding site" evidence="8">
    <location>
        <position position="63"/>
    </location>
    <ligand>
        <name>Cu cation</name>
        <dbReference type="ChEBI" id="CHEBI:23378"/>
    </ligand>
</feature>
<dbReference type="GO" id="GO:0005507">
    <property type="term" value="F:copper ion binding"/>
    <property type="evidence" value="ECO:0007669"/>
    <property type="project" value="UniProtKB-UniRule"/>
</dbReference>
<feature type="domain" description="Blue (type 1) copper" evidence="10">
    <location>
        <begin position="29"/>
        <end position="115"/>
    </location>
</feature>
<dbReference type="InterPro" id="IPR000923">
    <property type="entry name" value="BlueCu_1"/>
</dbReference>
<name>A0A2L0HCR3_RHIFR</name>
<dbReference type="EMBL" id="CP024310">
    <property type="protein sequence ID" value="AUX79234.1"/>
    <property type="molecule type" value="Genomic_DNA"/>
</dbReference>
<comment type="cofactor">
    <cofactor evidence="8">
        <name>Cu cation</name>
        <dbReference type="ChEBI" id="CHEBI:23378"/>
    </cofactor>
    <text evidence="8">Binds 1 copper ion per subunit.</text>
</comment>
<evidence type="ECO:0000256" key="7">
    <source>
        <dbReference type="NCBIfam" id="TIGR02375"/>
    </source>
</evidence>
<keyword evidence="6 8" id="KW-0186">Copper</keyword>
<dbReference type="GO" id="GO:0042597">
    <property type="term" value="C:periplasmic space"/>
    <property type="evidence" value="ECO:0007669"/>
    <property type="project" value="UniProtKB-SubCell"/>
</dbReference>
<feature type="chain" id="PRO_5014888476" description="Pseudoazurin" evidence="9">
    <location>
        <begin position="22"/>
        <end position="151"/>
    </location>
</feature>
<evidence type="ECO:0000256" key="8">
    <source>
        <dbReference type="PIRSR" id="PIRSR602386-1"/>
    </source>
</evidence>
<evidence type="ECO:0000259" key="10">
    <source>
        <dbReference type="Pfam" id="PF00127"/>
    </source>
</evidence>
<dbReference type="Proteomes" id="UP000239340">
    <property type="component" value="Plasmid pSfreNXT3c"/>
</dbReference>
<evidence type="ECO:0000256" key="1">
    <source>
        <dbReference type="ARBA" id="ARBA00004418"/>
    </source>
</evidence>
<evidence type="ECO:0000313" key="12">
    <source>
        <dbReference type="Proteomes" id="UP000239340"/>
    </source>
</evidence>
<evidence type="ECO:0000256" key="4">
    <source>
        <dbReference type="ARBA" id="ARBA00022764"/>
    </source>
</evidence>
<dbReference type="RefSeq" id="WP_097526982.1">
    <property type="nucleotide sequence ID" value="NZ_CP024310.1"/>
</dbReference>
<evidence type="ECO:0000256" key="3">
    <source>
        <dbReference type="ARBA" id="ARBA00022723"/>
    </source>
</evidence>
<dbReference type="InterPro" id="IPR012745">
    <property type="entry name" value="Pseudoazurin"/>
</dbReference>
<evidence type="ECO:0000313" key="11">
    <source>
        <dbReference type="EMBL" id="AUX79234.1"/>
    </source>
</evidence>
<dbReference type="GO" id="GO:0009055">
    <property type="term" value="F:electron transfer activity"/>
    <property type="evidence" value="ECO:0007669"/>
    <property type="project" value="InterPro"/>
</dbReference>